<dbReference type="AlphaFoldDB" id="A0AAW4JAI0"/>
<evidence type="ECO:0000313" key="3">
    <source>
        <dbReference type="Proteomes" id="UP000670925"/>
    </source>
</evidence>
<dbReference type="SUPFAM" id="SSF52777">
    <property type="entry name" value="CoA-dependent acyltransferases"/>
    <property type="match status" value="1"/>
</dbReference>
<accession>A0AAW4JAI0</accession>
<name>A0AAW4JAI0_ACIHA</name>
<proteinExistence type="predicted"/>
<dbReference type="InterPro" id="IPR001242">
    <property type="entry name" value="Condensation_dom"/>
</dbReference>
<feature type="domain" description="Condensation" evidence="1">
    <location>
        <begin position="3"/>
        <end position="188"/>
    </location>
</feature>
<dbReference type="Gene3D" id="3.30.559.10">
    <property type="entry name" value="Chloramphenicol acetyltransferase-like domain"/>
    <property type="match status" value="1"/>
</dbReference>
<dbReference type="GO" id="GO:0003824">
    <property type="term" value="F:catalytic activity"/>
    <property type="evidence" value="ECO:0007669"/>
    <property type="project" value="InterPro"/>
</dbReference>
<dbReference type="Proteomes" id="UP000670925">
    <property type="component" value="Unassembled WGS sequence"/>
</dbReference>
<dbReference type="Pfam" id="PF00668">
    <property type="entry name" value="Condensation"/>
    <property type="match status" value="1"/>
</dbReference>
<dbReference type="EMBL" id="JAGFOT010000017">
    <property type="protein sequence ID" value="MBO3659313.1"/>
    <property type="molecule type" value="Genomic_DNA"/>
</dbReference>
<reference evidence="2" key="1">
    <citation type="submission" date="2021-03" db="EMBL/GenBank/DDBJ databases">
        <title>Acinetobacter spp. whole-genome sequenced from Terengganu.</title>
        <authorList>
            <person name="Mohd Rani F."/>
        </authorList>
    </citation>
    <scope>NUCLEOTIDE SEQUENCE</scope>
    <source>
        <strain evidence="2">AC1502</strain>
    </source>
</reference>
<comment type="caution">
    <text evidence="2">The sequence shown here is derived from an EMBL/GenBank/DDBJ whole genome shotgun (WGS) entry which is preliminary data.</text>
</comment>
<protein>
    <recommendedName>
        <fullName evidence="1">Condensation domain-containing protein</fullName>
    </recommendedName>
</protein>
<gene>
    <name evidence="2" type="ORF">J5N55_14640</name>
</gene>
<evidence type="ECO:0000259" key="1">
    <source>
        <dbReference type="Pfam" id="PF00668"/>
    </source>
</evidence>
<organism evidence="2 3">
    <name type="scientific">Acinetobacter haemolyticus</name>
    <dbReference type="NCBI Taxonomy" id="29430"/>
    <lineage>
        <taxon>Bacteria</taxon>
        <taxon>Pseudomonadati</taxon>
        <taxon>Pseudomonadota</taxon>
        <taxon>Gammaproteobacteria</taxon>
        <taxon>Moraxellales</taxon>
        <taxon>Moraxellaceae</taxon>
        <taxon>Acinetobacter</taxon>
    </lineage>
</organism>
<evidence type="ECO:0000313" key="2">
    <source>
        <dbReference type="EMBL" id="MBO3659313.1"/>
    </source>
</evidence>
<dbReference type="RefSeq" id="WP_208464740.1">
    <property type="nucleotide sequence ID" value="NZ_JAGFOT010000017.1"/>
</dbReference>
<dbReference type="InterPro" id="IPR023213">
    <property type="entry name" value="CAT-like_dom_sf"/>
</dbReference>
<sequence length="409" mass="47746">MNSSQIRYSTLYKANPQSVLNNLTVTLKIEGLLDLDKFLVSLQKIIENRSLLNSFCDLHDFRYVIKEDLDHKTRINMLDIPIEQDDRQFVIEHAKKQNALSFDVENEPLYRVSILKKTNDLHYLTLTIIHTIADGIAISYFIKDVFTQYEKALHSDNDIQPTEDDFSLNWENEASNCKDKALWWSNYFFNNSLNFQEINTFSDIGSLNIHFRVLNLFSLNMFSSKLIEFLVKADANYKLAIDKKYYIKEVLGNRPQNIQHLNCYIDLIPYVIDVSDAYTPLIDTIINNRKAVKEKKIPYWNIVENVSNSLYKHPYGLANIEINIRFLEFGPKFGDLDLTTSIVKEAVLQTGGIMSDICLVVDCFDKKNGEISIYYNKSRIQDADIYKIFHQMITLMKDDFFIQNNINFH</sequence>